<evidence type="ECO:0000256" key="1">
    <source>
        <dbReference type="SAM" id="Phobius"/>
    </source>
</evidence>
<organism evidence="2 3">
    <name type="scientific">Mycena pura</name>
    <dbReference type="NCBI Taxonomy" id="153505"/>
    <lineage>
        <taxon>Eukaryota</taxon>
        <taxon>Fungi</taxon>
        <taxon>Dikarya</taxon>
        <taxon>Basidiomycota</taxon>
        <taxon>Agaricomycotina</taxon>
        <taxon>Agaricomycetes</taxon>
        <taxon>Agaricomycetidae</taxon>
        <taxon>Agaricales</taxon>
        <taxon>Marasmiineae</taxon>
        <taxon>Mycenaceae</taxon>
        <taxon>Mycena</taxon>
    </lineage>
</organism>
<dbReference type="EMBL" id="JARJCW010000018">
    <property type="protein sequence ID" value="KAJ7214909.1"/>
    <property type="molecule type" value="Genomic_DNA"/>
</dbReference>
<keyword evidence="1" id="KW-0812">Transmembrane</keyword>
<evidence type="ECO:0000313" key="3">
    <source>
        <dbReference type="Proteomes" id="UP001219525"/>
    </source>
</evidence>
<keyword evidence="1" id="KW-1133">Transmembrane helix</keyword>
<sequence length="434" mass="48682">MDQPTGRSNNSRAFSSLLSFEDYMQGKELEKGWMKYTPPHQDFEYFYHPGHQLVTDRDISDPEKRRHFLATYMQIATGNHPNETLVQGETVAVVDHEMQSLTRGMNTVNLTNEKEVAPTPFSMPEIQSYVDFFNFSRDICTPCDDNRIVKAIIITVIIANFSGNMGIISKSGETRAGSRERNFRSSVAFLAVPNLVDVAQFFIILSTALALGCVLMGFNTGVDESLSQIQRIPALRHKFNVKEITAVAHMMEQHYTALLLTVLFFLLSLFTFTAYSVYGSVFVQKFFTYLLNGEAKYRLRRGPVTSCIDILPLIFDAGGCDRTHCEGRNPTKPYENAAWTRLFGLDSAQADYSLSIFIPHNVVHYSIDEVVRRCKFGGKRSCLTSVPRPSSSRLRFLNRAATAPPVNRPSPEGGGVNVGALGTRYPLPFSRFAC</sequence>
<feature type="transmembrane region" description="Helical" evidence="1">
    <location>
        <begin position="148"/>
        <end position="167"/>
    </location>
</feature>
<protein>
    <submittedName>
        <fullName evidence="2">Uncharacterized protein</fullName>
    </submittedName>
</protein>
<gene>
    <name evidence="2" type="ORF">GGX14DRAFT_392178</name>
</gene>
<reference evidence="2" key="1">
    <citation type="submission" date="2023-03" db="EMBL/GenBank/DDBJ databases">
        <title>Massive genome expansion in bonnet fungi (Mycena s.s.) driven by repeated elements and novel gene families across ecological guilds.</title>
        <authorList>
            <consortium name="Lawrence Berkeley National Laboratory"/>
            <person name="Harder C.B."/>
            <person name="Miyauchi S."/>
            <person name="Viragh M."/>
            <person name="Kuo A."/>
            <person name="Thoen E."/>
            <person name="Andreopoulos B."/>
            <person name="Lu D."/>
            <person name="Skrede I."/>
            <person name="Drula E."/>
            <person name="Henrissat B."/>
            <person name="Morin E."/>
            <person name="Kohler A."/>
            <person name="Barry K."/>
            <person name="LaButti K."/>
            <person name="Morin E."/>
            <person name="Salamov A."/>
            <person name="Lipzen A."/>
            <person name="Mereny Z."/>
            <person name="Hegedus B."/>
            <person name="Baldrian P."/>
            <person name="Stursova M."/>
            <person name="Weitz H."/>
            <person name="Taylor A."/>
            <person name="Grigoriev I.V."/>
            <person name="Nagy L.G."/>
            <person name="Martin F."/>
            <person name="Kauserud H."/>
        </authorList>
    </citation>
    <scope>NUCLEOTIDE SEQUENCE</scope>
    <source>
        <strain evidence="2">9144</strain>
    </source>
</reference>
<dbReference type="AlphaFoldDB" id="A0AAD6VJH3"/>
<feature type="transmembrane region" description="Helical" evidence="1">
    <location>
        <begin position="257"/>
        <end position="278"/>
    </location>
</feature>
<name>A0AAD6VJH3_9AGAR</name>
<comment type="caution">
    <text evidence="2">The sequence shown here is derived from an EMBL/GenBank/DDBJ whole genome shotgun (WGS) entry which is preliminary data.</text>
</comment>
<dbReference type="Proteomes" id="UP001219525">
    <property type="component" value="Unassembled WGS sequence"/>
</dbReference>
<keyword evidence="3" id="KW-1185">Reference proteome</keyword>
<evidence type="ECO:0000313" key="2">
    <source>
        <dbReference type="EMBL" id="KAJ7214909.1"/>
    </source>
</evidence>
<proteinExistence type="predicted"/>
<feature type="transmembrane region" description="Helical" evidence="1">
    <location>
        <begin position="187"/>
        <end position="218"/>
    </location>
</feature>
<accession>A0AAD6VJH3</accession>
<keyword evidence="1" id="KW-0472">Membrane</keyword>